<keyword evidence="6 8" id="KW-1133">Transmembrane helix</keyword>
<dbReference type="Gene3D" id="1.20.1720.10">
    <property type="entry name" value="Multidrug resistance protein D"/>
    <property type="match status" value="1"/>
</dbReference>
<evidence type="ECO:0000313" key="10">
    <source>
        <dbReference type="EMBL" id="ARD67407.1"/>
    </source>
</evidence>
<organism evidence="10 11">
    <name type="scientific">Eubacterium limosum</name>
    <dbReference type="NCBI Taxonomy" id="1736"/>
    <lineage>
        <taxon>Bacteria</taxon>
        <taxon>Bacillati</taxon>
        <taxon>Bacillota</taxon>
        <taxon>Clostridia</taxon>
        <taxon>Eubacteriales</taxon>
        <taxon>Eubacteriaceae</taxon>
        <taxon>Eubacterium</taxon>
    </lineage>
</organism>
<protein>
    <submittedName>
        <fullName evidence="10">MFS transporter</fullName>
    </submittedName>
</protein>
<evidence type="ECO:0000256" key="5">
    <source>
        <dbReference type="ARBA" id="ARBA00022692"/>
    </source>
</evidence>
<keyword evidence="4" id="KW-1003">Cell membrane</keyword>
<dbReference type="RefSeq" id="WP_038351518.1">
    <property type="nucleotide sequence ID" value="NZ_CP019962.1"/>
</dbReference>
<evidence type="ECO:0000256" key="8">
    <source>
        <dbReference type="SAM" id="Phobius"/>
    </source>
</evidence>
<sequence length="465" mass="49844">MTNTINITDRKRTLIFINILITCIASSMLATALTTALPPIIKAFDISVTTGQWLTSGYSLAMGTMMPLTAFLITRFPTRKLYLSAIGCFILGLLLCAAAPNFQFMMFGRILQACGNGVLTSMAQVILLTIYPVEKKGSIMGWYGLSVGAAPVIAPTIAGLLVDSVGWRMIFCIAIFIMLISLVFAVFVFDNVLENVITRFDLLSFILSAFAFGGITLGIGNMGSGAFVSFKILLPLAVGCTASVFFVHRQLHLKEPFLELRVLKNKEYTLSLIGSMLLYFVMMGSSIIMPLYVQSIMGYSATLSGLVTLPGSLVMAIVSPFAGKIYDRIGIKKLFVAGALFMLTSNIGMFFITMNTSVWVASLYNTIRCAAIGCLMMPLVTWGISGVKIELTAHGTALLTSLRTIAGAIGSAVFVGIMTAVTNSSLTSYGARAPIHGLNVTFLAMALSTTVLLAVAVFLVKPGKE</sequence>
<feature type="transmembrane region" description="Helical" evidence="8">
    <location>
        <begin position="81"/>
        <end position="104"/>
    </location>
</feature>
<dbReference type="InterPro" id="IPR020846">
    <property type="entry name" value="MFS_dom"/>
</dbReference>
<evidence type="ECO:0000256" key="3">
    <source>
        <dbReference type="ARBA" id="ARBA00022448"/>
    </source>
</evidence>
<keyword evidence="7 8" id="KW-0472">Membrane</keyword>
<evidence type="ECO:0000259" key="9">
    <source>
        <dbReference type="PROSITE" id="PS50850"/>
    </source>
</evidence>
<accession>A0AAC9W4Q6</accession>
<feature type="transmembrane region" description="Helical" evidence="8">
    <location>
        <begin position="334"/>
        <end position="352"/>
    </location>
</feature>
<feature type="transmembrane region" description="Helical" evidence="8">
    <location>
        <begin position="53"/>
        <end position="74"/>
    </location>
</feature>
<evidence type="ECO:0000256" key="7">
    <source>
        <dbReference type="ARBA" id="ARBA00023136"/>
    </source>
</evidence>
<feature type="transmembrane region" description="Helical" evidence="8">
    <location>
        <begin position="440"/>
        <end position="460"/>
    </location>
</feature>
<comment type="subcellular location">
    <subcellularLocation>
        <location evidence="1">Cell membrane</location>
        <topology evidence="1">Multi-pass membrane protein</topology>
    </subcellularLocation>
</comment>
<dbReference type="GO" id="GO:0022857">
    <property type="term" value="F:transmembrane transporter activity"/>
    <property type="evidence" value="ECO:0007669"/>
    <property type="project" value="InterPro"/>
</dbReference>
<feature type="transmembrane region" description="Helical" evidence="8">
    <location>
        <begin position="200"/>
        <end position="220"/>
    </location>
</feature>
<dbReference type="CDD" id="cd17503">
    <property type="entry name" value="MFS_LmrB_MDR_like"/>
    <property type="match status" value="1"/>
</dbReference>
<dbReference type="InterPro" id="IPR036259">
    <property type="entry name" value="MFS_trans_sf"/>
</dbReference>
<comment type="similarity">
    <text evidence="2">Belongs to the major facilitator superfamily. EmrB family.</text>
</comment>
<dbReference type="AlphaFoldDB" id="A0AAC9W4Q6"/>
<dbReference type="SUPFAM" id="SSF103473">
    <property type="entry name" value="MFS general substrate transporter"/>
    <property type="match status" value="1"/>
</dbReference>
<gene>
    <name evidence="10" type="ORF">B2M23_18535</name>
</gene>
<dbReference type="Gene3D" id="1.20.1250.20">
    <property type="entry name" value="MFS general substrate transporter like domains"/>
    <property type="match status" value="1"/>
</dbReference>
<dbReference type="GO" id="GO:0005886">
    <property type="term" value="C:plasma membrane"/>
    <property type="evidence" value="ECO:0007669"/>
    <property type="project" value="UniProtKB-SubCell"/>
</dbReference>
<dbReference type="PANTHER" id="PTHR42718:SF9">
    <property type="entry name" value="MAJOR FACILITATOR SUPERFAMILY MULTIDRUG TRANSPORTER MFSC"/>
    <property type="match status" value="1"/>
</dbReference>
<name>A0AAC9W4Q6_EUBLI</name>
<feature type="transmembrane region" description="Helical" evidence="8">
    <location>
        <begin position="110"/>
        <end position="130"/>
    </location>
</feature>
<dbReference type="Pfam" id="PF07690">
    <property type="entry name" value="MFS_1"/>
    <property type="match status" value="1"/>
</dbReference>
<reference evidence="11" key="1">
    <citation type="journal article" date="2017" name="Sci. Rep.">
        <title>Determination of the Genome and Primary Transcriptome of Syngas Fermenting Eubacterium limosum ATCC 8486.</title>
        <authorList>
            <person name="Song Y."/>
            <person name="Shin J."/>
            <person name="Jeong Y."/>
            <person name="Jin S."/>
            <person name="Lee J.K."/>
            <person name="Kim D.R."/>
            <person name="Kim S.C."/>
            <person name="Cho S."/>
            <person name="Cho B.K."/>
        </authorList>
    </citation>
    <scope>NUCLEOTIDE SEQUENCE [LARGE SCALE GENOMIC DNA]</scope>
    <source>
        <strain evidence="11">ATCC 8486</strain>
    </source>
</reference>
<dbReference type="EMBL" id="CP019962">
    <property type="protein sequence ID" value="ARD67407.1"/>
    <property type="molecule type" value="Genomic_DNA"/>
</dbReference>
<feature type="transmembrane region" description="Helical" evidence="8">
    <location>
        <begin position="12"/>
        <end position="33"/>
    </location>
</feature>
<keyword evidence="3" id="KW-0813">Transport</keyword>
<dbReference type="InterPro" id="IPR011701">
    <property type="entry name" value="MFS"/>
</dbReference>
<feature type="transmembrane region" description="Helical" evidence="8">
    <location>
        <begin position="299"/>
        <end position="322"/>
    </location>
</feature>
<dbReference type="Proteomes" id="UP000192391">
    <property type="component" value="Chromosome"/>
</dbReference>
<dbReference type="PROSITE" id="PS50850">
    <property type="entry name" value="MFS"/>
    <property type="match status" value="1"/>
</dbReference>
<feature type="transmembrane region" description="Helical" evidence="8">
    <location>
        <begin position="142"/>
        <end position="161"/>
    </location>
</feature>
<feature type="domain" description="Major facilitator superfamily (MFS) profile" evidence="9">
    <location>
        <begin position="11"/>
        <end position="464"/>
    </location>
</feature>
<dbReference type="NCBIfam" id="TIGR00711">
    <property type="entry name" value="efflux_EmrB"/>
    <property type="match status" value="1"/>
</dbReference>
<dbReference type="PANTHER" id="PTHR42718">
    <property type="entry name" value="MAJOR FACILITATOR SUPERFAMILY MULTIDRUG TRANSPORTER MFSC"/>
    <property type="match status" value="1"/>
</dbReference>
<evidence type="ECO:0000313" key="11">
    <source>
        <dbReference type="Proteomes" id="UP000192391"/>
    </source>
</evidence>
<feature type="transmembrane region" description="Helical" evidence="8">
    <location>
        <begin position="268"/>
        <end position="293"/>
    </location>
</feature>
<feature type="transmembrane region" description="Helical" evidence="8">
    <location>
        <begin position="358"/>
        <end position="384"/>
    </location>
</feature>
<feature type="transmembrane region" description="Helical" evidence="8">
    <location>
        <begin position="396"/>
        <end position="420"/>
    </location>
</feature>
<evidence type="ECO:0000256" key="6">
    <source>
        <dbReference type="ARBA" id="ARBA00022989"/>
    </source>
</evidence>
<evidence type="ECO:0000256" key="4">
    <source>
        <dbReference type="ARBA" id="ARBA00022475"/>
    </source>
</evidence>
<evidence type="ECO:0000256" key="1">
    <source>
        <dbReference type="ARBA" id="ARBA00004651"/>
    </source>
</evidence>
<dbReference type="KEGG" id="elim:B2M23_18535"/>
<keyword evidence="5 8" id="KW-0812">Transmembrane</keyword>
<feature type="transmembrane region" description="Helical" evidence="8">
    <location>
        <begin position="167"/>
        <end position="188"/>
    </location>
</feature>
<evidence type="ECO:0000256" key="2">
    <source>
        <dbReference type="ARBA" id="ARBA00008537"/>
    </source>
</evidence>
<dbReference type="InterPro" id="IPR004638">
    <property type="entry name" value="EmrB-like"/>
</dbReference>
<feature type="transmembrane region" description="Helical" evidence="8">
    <location>
        <begin position="226"/>
        <end position="247"/>
    </location>
</feature>
<proteinExistence type="inferred from homology"/>